<evidence type="ECO:0000256" key="1">
    <source>
        <dbReference type="ARBA" id="ARBA00005939"/>
    </source>
</evidence>
<dbReference type="InterPro" id="IPR010849">
    <property type="entry name" value="Gonadal"/>
</dbReference>
<dbReference type="OrthoDB" id="541719at2759"/>
<evidence type="ECO:0000259" key="7">
    <source>
        <dbReference type="Pfam" id="PF23233"/>
    </source>
</evidence>
<keyword evidence="4" id="KW-0747">Spliceosome</keyword>
<comment type="similarity">
    <text evidence="1">Belongs to the gonadal family.</text>
</comment>
<evidence type="ECO:0000256" key="5">
    <source>
        <dbReference type="ARBA" id="ARBA00023187"/>
    </source>
</evidence>
<keyword evidence="3" id="KW-0507">mRNA processing</keyword>
<evidence type="ECO:0000256" key="2">
    <source>
        <dbReference type="ARBA" id="ARBA00008644"/>
    </source>
</evidence>
<dbReference type="InterPro" id="IPR003107">
    <property type="entry name" value="HAT"/>
</dbReference>
<comment type="similarity">
    <text evidence="2">Belongs to the crooked-neck family.</text>
</comment>
<feature type="domain" description="Pre-mRNA-splicing factor Syf1-like N-terminal HAT-repeats" evidence="7">
    <location>
        <begin position="81"/>
        <end position="153"/>
    </location>
</feature>
<evidence type="ECO:0000256" key="4">
    <source>
        <dbReference type="ARBA" id="ARBA00022728"/>
    </source>
</evidence>
<reference evidence="8" key="1">
    <citation type="submission" date="2019-03" db="EMBL/GenBank/DDBJ databases">
        <title>Long read genome sequence of the mycoparasitic Pythium oligandrum ATCC 38472 isolated from sugarbeet rhizosphere.</title>
        <authorList>
            <person name="Gaulin E."/>
        </authorList>
    </citation>
    <scope>NUCLEOTIDE SEQUENCE</scope>
    <source>
        <strain evidence="8">ATCC 38472_TT</strain>
    </source>
</reference>
<dbReference type="GO" id="GO:0008380">
    <property type="term" value="P:RNA splicing"/>
    <property type="evidence" value="ECO:0007669"/>
    <property type="project" value="UniProtKB-KW"/>
</dbReference>
<dbReference type="AlphaFoldDB" id="A0A8K1FER5"/>
<evidence type="ECO:0000313" key="8">
    <source>
        <dbReference type="EMBL" id="TMW59716.1"/>
    </source>
</evidence>
<dbReference type="GO" id="GO:0006397">
    <property type="term" value="P:mRNA processing"/>
    <property type="evidence" value="ECO:0007669"/>
    <property type="project" value="UniProtKB-KW"/>
</dbReference>
<evidence type="ECO:0000256" key="3">
    <source>
        <dbReference type="ARBA" id="ARBA00022664"/>
    </source>
</evidence>
<keyword evidence="9" id="KW-1185">Reference proteome</keyword>
<feature type="compositionally biased region" description="Low complexity" evidence="6">
    <location>
        <begin position="463"/>
        <end position="477"/>
    </location>
</feature>
<sequence>MTASQAESAASWVPTDVIAHAKELILSSNYEKVPEARKNVDEILAQWVQVVEKATDDEKERGIAAIVELWGAYAALEVELRQFKQATKVFESAVSCPVASTHVVLWLQYATFCIDRQKFSNARKVFVRALRTVPDHEHSPLWQQFHAFVVEHMDPNMTMPALQAQIFPDRPAVPVEATPAPPKAAAINNVAAASAPTPDAAVVSAAAAPVANVAPTPVVEKPVPAVDPNLAFVDTKGSAYASASVNGDAGPKKRAAEAQSSSTDAKRNRHGTVPIDGESQYFTHVPTTLPVTPECPHLLFDADGSRREVDNQLLERLSDVLGDSAVFQGVRDLHDNQRQRDRDMLFRWQDLVGMQMKEGSELFARHADVERNVIEPRDLIDLKTKHLEQRREFVHRCQMSQQQFIEICEMDRVGALRAQQISLENMKIPEMTVSMDPDVIGLQRAILNLILEAERLWREENAKPAPTATPKQQTPTKSAAPVSEKTSNISSRPRSDSRDRAAMIIPHLGTTTRLIRIVGVRNSHVMDRQDQDMTTAAVIDQIFIVLISATDIKTIDTLCIVNLQIGSTNHDTVARRLCKLGASRLIHVSMRSHHIVVPARSMVGEAVMENRNIMVVHLMVAVATVALLRVDTVVSL</sequence>
<comment type="caution">
    <text evidence="8">The sequence shown here is derived from an EMBL/GenBank/DDBJ whole genome shotgun (WGS) entry which is preliminary data.</text>
</comment>
<feature type="region of interest" description="Disordered" evidence="6">
    <location>
        <begin position="463"/>
        <end position="500"/>
    </location>
</feature>
<dbReference type="PANTHER" id="PTHR13054:SF2">
    <property type="entry name" value="PROTEIN DGCR6"/>
    <property type="match status" value="1"/>
</dbReference>
<proteinExistence type="inferred from homology"/>
<dbReference type="PANTHER" id="PTHR13054">
    <property type="entry name" value="DIGEORGE SYNDROME CRITICAL REGION 6 DGCR6 FAMILY MEMBER"/>
    <property type="match status" value="1"/>
</dbReference>
<name>A0A8K1FER5_PYTOL</name>
<dbReference type="SUPFAM" id="SSF48452">
    <property type="entry name" value="TPR-like"/>
    <property type="match status" value="1"/>
</dbReference>
<dbReference type="InterPro" id="IPR011990">
    <property type="entry name" value="TPR-like_helical_dom_sf"/>
</dbReference>
<dbReference type="Pfam" id="PF23233">
    <property type="entry name" value="HAT_Syf1_CNRKL1_N"/>
    <property type="match status" value="1"/>
</dbReference>
<keyword evidence="5" id="KW-0508">mRNA splicing</keyword>
<accession>A0A8K1FER5</accession>
<feature type="region of interest" description="Disordered" evidence="6">
    <location>
        <begin position="242"/>
        <end position="278"/>
    </location>
</feature>
<dbReference type="InterPro" id="IPR055433">
    <property type="entry name" value="HAT_Syf1-like_N"/>
</dbReference>
<dbReference type="SMART" id="SM00386">
    <property type="entry name" value="HAT"/>
    <property type="match status" value="2"/>
</dbReference>
<organism evidence="8 9">
    <name type="scientific">Pythium oligandrum</name>
    <name type="common">Mycoparasitic fungus</name>
    <dbReference type="NCBI Taxonomy" id="41045"/>
    <lineage>
        <taxon>Eukaryota</taxon>
        <taxon>Sar</taxon>
        <taxon>Stramenopiles</taxon>
        <taxon>Oomycota</taxon>
        <taxon>Peronosporomycetes</taxon>
        <taxon>Pythiales</taxon>
        <taxon>Pythiaceae</taxon>
        <taxon>Pythium</taxon>
    </lineage>
</organism>
<gene>
    <name evidence="8" type="ORF">Poli38472_004785</name>
</gene>
<evidence type="ECO:0000256" key="6">
    <source>
        <dbReference type="SAM" id="MobiDB-lite"/>
    </source>
</evidence>
<dbReference type="Gene3D" id="1.25.40.10">
    <property type="entry name" value="Tetratricopeptide repeat domain"/>
    <property type="match status" value="1"/>
</dbReference>
<protein>
    <recommendedName>
        <fullName evidence="7">Pre-mRNA-splicing factor Syf1-like N-terminal HAT-repeats domain-containing protein</fullName>
    </recommendedName>
</protein>
<dbReference type="Proteomes" id="UP000794436">
    <property type="component" value="Unassembled WGS sequence"/>
</dbReference>
<evidence type="ECO:0000313" key="9">
    <source>
        <dbReference type="Proteomes" id="UP000794436"/>
    </source>
</evidence>
<dbReference type="EMBL" id="SPLM01000109">
    <property type="protein sequence ID" value="TMW59716.1"/>
    <property type="molecule type" value="Genomic_DNA"/>
</dbReference>
<dbReference type="GO" id="GO:0005681">
    <property type="term" value="C:spliceosomal complex"/>
    <property type="evidence" value="ECO:0007669"/>
    <property type="project" value="UniProtKB-KW"/>
</dbReference>